<comment type="subcellular location">
    <subcellularLocation>
        <location evidence="2 10">Nucleus</location>
    </subcellularLocation>
</comment>
<keyword evidence="4 10" id="KW-0479">Metal-binding</keyword>
<evidence type="ECO:0000256" key="1">
    <source>
        <dbReference type="ARBA" id="ARBA00003357"/>
    </source>
</evidence>
<dbReference type="GO" id="GO:0006368">
    <property type="term" value="P:transcription elongation by RNA polymerase II"/>
    <property type="evidence" value="ECO:0007669"/>
    <property type="project" value="TreeGrafter"/>
</dbReference>
<name>A0A2N5RWH2_9BASI</name>
<feature type="region of interest" description="Disordered" evidence="11">
    <location>
        <begin position="81"/>
        <end position="146"/>
    </location>
</feature>
<keyword evidence="5 10" id="KW-0863">Zinc-finger</keyword>
<evidence type="ECO:0000256" key="10">
    <source>
        <dbReference type="RuleBase" id="RU364033"/>
    </source>
</evidence>
<accession>A0A2N5RWH2</accession>
<keyword evidence="8 10" id="KW-0804">Transcription</keyword>
<dbReference type="Proteomes" id="UP000235388">
    <property type="component" value="Unassembled WGS sequence"/>
</dbReference>
<keyword evidence="13" id="KW-1185">Reference proteome</keyword>
<protein>
    <recommendedName>
        <fullName evidence="10">Transcription elongation factor 1 homolog</fullName>
    </recommendedName>
</protein>
<reference evidence="12 13" key="1">
    <citation type="submission" date="2017-11" db="EMBL/GenBank/DDBJ databases">
        <title>De novo assembly and phasing of dikaryotic genomes from two isolates of Puccinia coronata f. sp. avenae, the causal agent of oat crown rust.</title>
        <authorList>
            <person name="Miller M.E."/>
            <person name="Zhang Y."/>
            <person name="Omidvar V."/>
            <person name="Sperschneider J."/>
            <person name="Schwessinger B."/>
            <person name="Raley C."/>
            <person name="Palmer J.M."/>
            <person name="Garnica D."/>
            <person name="Upadhyaya N."/>
            <person name="Rathjen J."/>
            <person name="Taylor J.M."/>
            <person name="Park R.F."/>
            <person name="Dodds P.N."/>
            <person name="Hirsch C.D."/>
            <person name="Kianian S.F."/>
            <person name="Figueroa M."/>
        </authorList>
    </citation>
    <scope>NUCLEOTIDE SEQUENCE [LARGE SCALE GENOMIC DNA]</scope>
    <source>
        <strain evidence="12">12NC29</strain>
    </source>
</reference>
<comment type="caution">
    <text evidence="12">The sequence shown here is derived from an EMBL/GenBank/DDBJ whole genome shotgun (WGS) entry which is preliminary data.</text>
</comment>
<dbReference type="Gene3D" id="2.20.25.190">
    <property type="match status" value="1"/>
</dbReference>
<sequence length="146" mass="16511">MGKRKAAKKPNKKAKLQPLDKIFRCLFCQHAGVVHCKLDRQEMVSRIECSKCKQYFETKIDHLTEPIDVYSLWIDAAEAAAADAATHQDPADDETSSHSRHQPSSTAHRLTSKHPSSSSRHQQQQQNEDPFDDGIDDENGELPDIF</sequence>
<feature type="compositionally biased region" description="Acidic residues" evidence="11">
    <location>
        <begin position="129"/>
        <end position="146"/>
    </location>
</feature>
<keyword evidence="9 10" id="KW-0539">Nucleus</keyword>
<keyword evidence="7 10" id="KW-0805">Transcription regulation</keyword>
<dbReference type="Pfam" id="PF05129">
    <property type="entry name" value="Zn_ribbon_Elf1"/>
    <property type="match status" value="1"/>
</dbReference>
<gene>
    <name evidence="12" type="ORF">PCANC_28146</name>
</gene>
<evidence type="ECO:0000256" key="3">
    <source>
        <dbReference type="ARBA" id="ARBA00009730"/>
    </source>
</evidence>
<dbReference type="GO" id="GO:0008270">
    <property type="term" value="F:zinc ion binding"/>
    <property type="evidence" value="ECO:0007669"/>
    <property type="project" value="UniProtKB-KW"/>
</dbReference>
<dbReference type="EMBL" id="PGCJ01001452">
    <property type="protein sequence ID" value="PLW05351.1"/>
    <property type="molecule type" value="Genomic_DNA"/>
</dbReference>
<dbReference type="InterPro" id="IPR038567">
    <property type="entry name" value="T_Elf1_sf"/>
</dbReference>
<keyword evidence="6 10" id="KW-0862">Zinc</keyword>
<organism evidence="12 13">
    <name type="scientific">Puccinia coronata f. sp. avenae</name>
    <dbReference type="NCBI Taxonomy" id="200324"/>
    <lineage>
        <taxon>Eukaryota</taxon>
        <taxon>Fungi</taxon>
        <taxon>Dikarya</taxon>
        <taxon>Basidiomycota</taxon>
        <taxon>Pucciniomycotina</taxon>
        <taxon>Pucciniomycetes</taxon>
        <taxon>Pucciniales</taxon>
        <taxon>Pucciniaceae</taxon>
        <taxon>Puccinia</taxon>
    </lineage>
</organism>
<proteinExistence type="inferred from homology"/>
<evidence type="ECO:0000313" key="13">
    <source>
        <dbReference type="Proteomes" id="UP000235388"/>
    </source>
</evidence>
<dbReference type="PANTHER" id="PTHR20934:SF0">
    <property type="entry name" value="TRANSCRIPTION ELONGATION FACTOR 1 HOMOLOG"/>
    <property type="match status" value="1"/>
</dbReference>
<evidence type="ECO:0000313" key="12">
    <source>
        <dbReference type="EMBL" id="PLW05351.1"/>
    </source>
</evidence>
<evidence type="ECO:0000256" key="7">
    <source>
        <dbReference type="ARBA" id="ARBA00023015"/>
    </source>
</evidence>
<evidence type="ECO:0000256" key="5">
    <source>
        <dbReference type="ARBA" id="ARBA00022771"/>
    </source>
</evidence>
<evidence type="ECO:0000256" key="11">
    <source>
        <dbReference type="SAM" id="MobiDB-lite"/>
    </source>
</evidence>
<evidence type="ECO:0000256" key="8">
    <source>
        <dbReference type="ARBA" id="ARBA00023163"/>
    </source>
</evidence>
<comment type="similarity">
    <text evidence="3 10">Belongs to the ELOF1 family.</text>
</comment>
<dbReference type="GO" id="GO:0008023">
    <property type="term" value="C:transcription elongation factor complex"/>
    <property type="evidence" value="ECO:0007669"/>
    <property type="project" value="TreeGrafter"/>
</dbReference>
<dbReference type="InterPro" id="IPR007808">
    <property type="entry name" value="Elf1"/>
</dbReference>
<evidence type="ECO:0000256" key="4">
    <source>
        <dbReference type="ARBA" id="ARBA00022723"/>
    </source>
</evidence>
<dbReference type="OrthoDB" id="445983at2759"/>
<dbReference type="AlphaFoldDB" id="A0A2N5RWH2"/>
<dbReference type="GO" id="GO:0000993">
    <property type="term" value="F:RNA polymerase II complex binding"/>
    <property type="evidence" value="ECO:0007669"/>
    <property type="project" value="TreeGrafter"/>
</dbReference>
<dbReference type="STRING" id="200324.A0A2N5RWH2"/>
<comment type="function">
    <text evidence="1 10">Transcription elongation factor implicated in the maintenance of proper chromatin structure in actively transcribed regions.</text>
</comment>
<evidence type="ECO:0000256" key="2">
    <source>
        <dbReference type="ARBA" id="ARBA00004123"/>
    </source>
</evidence>
<dbReference type="PANTHER" id="PTHR20934">
    <property type="entry name" value="TRANSCRIPTION ELONGATION FACTOR 1 HOMOLOG"/>
    <property type="match status" value="1"/>
</dbReference>
<feature type="compositionally biased region" description="Low complexity" evidence="11">
    <location>
        <begin position="113"/>
        <end position="126"/>
    </location>
</feature>
<evidence type="ECO:0000256" key="6">
    <source>
        <dbReference type="ARBA" id="ARBA00022833"/>
    </source>
</evidence>
<dbReference type="FunFam" id="2.20.25.190:FF:000001">
    <property type="entry name" value="Transcription elongation factor 1 homolog"/>
    <property type="match status" value="1"/>
</dbReference>
<evidence type="ECO:0000256" key="9">
    <source>
        <dbReference type="ARBA" id="ARBA00023242"/>
    </source>
</evidence>
<dbReference type="SUPFAM" id="SSF57783">
    <property type="entry name" value="Zinc beta-ribbon"/>
    <property type="match status" value="1"/>
</dbReference>